<dbReference type="OrthoDB" id="7876455at2"/>
<dbReference type="AlphaFoldDB" id="A0A239Q114"/>
<organism evidence="1 2">
    <name type="scientific">Paracoccus seriniphilus</name>
    <dbReference type="NCBI Taxonomy" id="184748"/>
    <lineage>
        <taxon>Bacteria</taxon>
        <taxon>Pseudomonadati</taxon>
        <taxon>Pseudomonadota</taxon>
        <taxon>Alphaproteobacteria</taxon>
        <taxon>Rhodobacterales</taxon>
        <taxon>Paracoccaceae</taxon>
        <taxon>Paracoccus</taxon>
    </lineage>
</organism>
<dbReference type="RefSeq" id="WP_089345143.1">
    <property type="nucleotide sequence ID" value="NZ_FZQB01000012.1"/>
</dbReference>
<dbReference type="Proteomes" id="UP000198307">
    <property type="component" value="Unassembled WGS sequence"/>
</dbReference>
<evidence type="ECO:0008006" key="3">
    <source>
        <dbReference type="Google" id="ProtNLM"/>
    </source>
</evidence>
<dbReference type="EMBL" id="FZQB01000012">
    <property type="protein sequence ID" value="SNT75617.1"/>
    <property type="molecule type" value="Genomic_DNA"/>
</dbReference>
<evidence type="ECO:0000313" key="1">
    <source>
        <dbReference type="EMBL" id="SNT75617.1"/>
    </source>
</evidence>
<keyword evidence="2" id="KW-1185">Reference proteome</keyword>
<protein>
    <recommendedName>
        <fullName evidence="3">Hint domain-containing protein</fullName>
    </recommendedName>
</protein>
<sequence length="84" mass="9583">MHLVFDSHQIIFANGRPVESFYPGPQALKALDAEAFEEFRLIFPELVDGAEHGRILRAGQTFAMVTKRHFRAVNQQGQRLSEWG</sequence>
<gene>
    <name evidence="1" type="ORF">SAMN05444959_11238</name>
</gene>
<evidence type="ECO:0000313" key="2">
    <source>
        <dbReference type="Proteomes" id="UP000198307"/>
    </source>
</evidence>
<name>A0A239Q114_9RHOB</name>
<reference evidence="1 2" key="1">
    <citation type="submission" date="2017-07" db="EMBL/GenBank/DDBJ databases">
        <authorList>
            <person name="Sun Z.S."/>
            <person name="Albrecht U."/>
            <person name="Echele G."/>
            <person name="Lee C.C."/>
        </authorList>
    </citation>
    <scope>NUCLEOTIDE SEQUENCE [LARGE SCALE GENOMIC DNA]</scope>
    <source>
        <strain evidence="1 2">DSM 14827</strain>
    </source>
</reference>
<accession>A0A239Q114</accession>
<proteinExistence type="predicted"/>